<proteinExistence type="inferred from homology"/>
<dbReference type="RefSeq" id="XP_035323491.1">
    <property type="nucleotide sequence ID" value="XM_035465654.1"/>
</dbReference>
<comment type="similarity">
    <text evidence="2 8">Belongs to the CGI121/TPRKB family.</text>
</comment>
<sequence length="192" mass="21056">MSLETVVLDHLPTHYAVHLALFRDVRNATFLHSQLLALNLDFEYGLVDASVIVSRQHLLAAVFKAVTSSATDTLKTPNVHSEIVASLSPSKNIAEAYRRFGISPNTKDLIVVKVIKDDSLSAEKISAHLASHVEGSWVPVTDEGIAAATNMTKILKYYKLNGLNWMNSIKDTKAKHKEIEMLVLGAMALHGV</sequence>
<comment type="function">
    <text evidence="7">Component of the EKC/KEOPS complex that is required for the formation of a threonylcarbamoyl group on adenosine at position 37 (t(6)A37) in tRNAs that read codons beginning with adenine. The complex is probably involved in the transfer of the threonylcarbamoyl moiety of threonylcarbamoyl-AMP (TC-AMP) to the N6 group of A37. CGI121 acts as an allosteric effector that regulates the t(6)A activity of the complex. The EKC/KEOPS complex also promotes both telomere uncapping and telomere elongation. The complex is required for efficient recruitment of transcriptional coactivators. CGI121 is not required for tRNA modification.</text>
</comment>
<reference evidence="9" key="1">
    <citation type="submission" date="2020-03" db="EMBL/GenBank/DDBJ databases">
        <title>Site-based positive gene gene selection in Geosmithia morbida across the United States reveals a broad range of putative effectors and factors for local host and environmental adapation.</title>
        <authorList>
            <person name="Onufrak A."/>
            <person name="Murdoch R.W."/>
            <person name="Gazis R."/>
            <person name="Huff M."/>
            <person name="Staton M."/>
            <person name="Klingeman W."/>
            <person name="Hadziabdic D."/>
        </authorList>
    </citation>
    <scope>NUCLEOTIDE SEQUENCE</scope>
    <source>
        <strain evidence="9">1262</strain>
    </source>
</reference>
<evidence type="ECO:0000256" key="7">
    <source>
        <dbReference type="ARBA" id="ARBA00025043"/>
    </source>
</evidence>
<keyword evidence="5" id="KW-0819">tRNA processing</keyword>
<evidence type="ECO:0000256" key="2">
    <source>
        <dbReference type="ARBA" id="ARBA00005546"/>
    </source>
</evidence>
<evidence type="ECO:0000256" key="1">
    <source>
        <dbReference type="ARBA" id="ARBA00004123"/>
    </source>
</evidence>
<dbReference type="GeneID" id="55969906"/>
<evidence type="ECO:0000256" key="4">
    <source>
        <dbReference type="ARBA" id="ARBA00016009"/>
    </source>
</evidence>
<accession>A0A9P4YZW0</accession>
<dbReference type="GO" id="GO:0002949">
    <property type="term" value="P:tRNA threonylcarbamoyladenosine modification"/>
    <property type="evidence" value="ECO:0007669"/>
    <property type="project" value="TreeGrafter"/>
</dbReference>
<evidence type="ECO:0000256" key="3">
    <source>
        <dbReference type="ARBA" id="ARBA00015316"/>
    </source>
</evidence>
<evidence type="ECO:0000256" key="6">
    <source>
        <dbReference type="ARBA" id="ARBA00023242"/>
    </source>
</evidence>
<dbReference type="Pfam" id="PF08617">
    <property type="entry name" value="CGI-121"/>
    <property type="match status" value="1"/>
</dbReference>
<dbReference type="EMBL" id="JAANYQ010000003">
    <property type="protein sequence ID" value="KAF4124839.1"/>
    <property type="molecule type" value="Genomic_DNA"/>
</dbReference>
<evidence type="ECO:0000256" key="5">
    <source>
        <dbReference type="ARBA" id="ARBA00022694"/>
    </source>
</evidence>
<dbReference type="PANTHER" id="PTHR15840:SF10">
    <property type="entry name" value="EKC_KEOPS COMPLEX SUBUNIT TPRKB"/>
    <property type="match status" value="1"/>
</dbReference>
<dbReference type="SUPFAM" id="SSF143870">
    <property type="entry name" value="PF0523-like"/>
    <property type="match status" value="1"/>
</dbReference>
<dbReference type="GO" id="GO:0000408">
    <property type="term" value="C:EKC/KEOPS complex"/>
    <property type="evidence" value="ECO:0007669"/>
    <property type="project" value="TreeGrafter"/>
</dbReference>
<dbReference type="InterPro" id="IPR013926">
    <property type="entry name" value="CGI121/TPRKB"/>
</dbReference>
<gene>
    <name evidence="9" type="ORF">GMORB2_3678</name>
</gene>
<dbReference type="OrthoDB" id="329139at2759"/>
<protein>
    <recommendedName>
        <fullName evidence="4">EKC/KEOPS complex subunit CGI121</fullName>
    </recommendedName>
    <alternativeName>
        <fullName evidence="3">EKC/KEOPS complex subunit cgi121</fullName>
    </alternativeName>
</protein>
<dbReference type="Gene3D" id="3.30.2380.10">
    <property type="entry name" value="CGI121/TPRKB"/>
    <property type="match status" value="1"/>
</dbReference>
<dbReference type="GO" id="GO:0005634">
    <property type="term" value="C:nucleus"/>
    <property type="evidence" value="ECO:0007669"/>
    <property type="project" value="UniProtKB-SubCell"/>
</dbReference>
<name>A0A9P4YZW0_9HYPO</name>
<dbReference type="AlphaFoldDB" id="A0A9P4YZW0"/>
<dbReference type="InterPro" id="IPR036504">
    <property type="entry name" value="CGI121/TPRKB_sf"/>
</dbReference>
<dbReference type="GO" id="GO:0005829">
    <property type="term" value="C:cytosol"/>
    <property type="evidence" value="ECO:0007669"/>
    <property type="project" value="TreeGrafter"/>
</dbReference>
<organism evidence="9 10">
    <name type="scientific">Geosmithia morbida</name>
    <dbReference type="NCBI Taxonomy" id="1094350"/>
    <lineage>
        <taxon>Eukaryota</taxon>
        <taxon>Fungi</taxon>
        <taxon>Dikarya</taxon>
        <taxon>Ascomycota</taxon>
        <taxon>Pezizomycotina</taxon>
        <taxon>Sordariomycetes</taxon>
        <taxon>Hypocreomycetidae</taxon>
        <taxon>Hypocreales</taxon>
        <taxon>Bionectriaceae</taxon>
        <taxon>Geosmithia</taxon>
    </lineage>
</organism>
<evidence type="ECO:0000256" key="8">
    <source>
        <dbReference type="RuleBase" id="RU004398"/>
    </source>
</evidence>
<keyword evidence="10" id="KW-1185">Reference proteome</keyword>
<dbReference type="PANTHER" id="PTHR15840">
    <property type="entry name" value="CGI-121 FAMILY MEMBER"/>
    <property type="match status" value="1"/>
</dbReference>
<evidence type="ECO:0000313" key="10">
    <source>
        <dbReference type="Proteomes" id="UP000749293"/>
    </source>
</evidence>
<keyword evidence="6 8" id="KW-0539">Nucleus</keyword>
<comment type="subcellular location">
    <subcellularLocation>
        <location evidence="1">Nucleus</location>
    </subcellularLocation>
</comment>
<evidence type="ECO:0000313" key="9">
    <source>
        <dbReference type="EMBL" id="KAF4124839.1"/>
    </source>
</evidence>
<comment type="caution">
    <text evidence="9">The sequence shown here is derived from an EMBL/GenBank/DDBJ whole genome shotgun (WGS) entry which is preliminary data.</text>
</comment>
<dbReference type="Proteomes" id="UP000749293">
    <property type="component" value="Unassembled WGS sequence"/>
</dbReference>